<dbReference type="GO" id="GO:0003735">
    <property type="term" value="F:structural constituent of ribosome"/>
    <property type="evidence" value="ECO:0007669"/>
    <property type="project" value="InterPro"/>
</dbReference>
<evidence type="ECO:0000256" key="5">
    <source>
        <dbReference type="ARBA" id="ARBA00023274"/>
    </source>
</evidence>
<organism evidence="7 8">
    <name type="scientific">Metallosphaera yellowstonensis MK1</name>
    <dbReference type="NCBI Taxonomy" id="671065"/>
    <lineage>
        <taxon>Archaea</taxon>
        <taxon>Thermoproteota</taxon>
        <taxon>Thermoprotei</taxon>
        <taxon>Sulfolobales</taxon>
        <taxon>Sulfolobaceae</taxon>
        <taxon>Metallosphaera</taxon>
    </lineage>
</organism>
<keyword evidence="4 6" id="KW-0689">Ribosomal protein</keyword>
<dbReference type="GO" id="GO:0019843">
    <property type="term" value="F:rRNA binding"/>
    <property type="evidence" value="ECO:0007669"/>
    <property type="project" value="UniProtKB-UniRule"/>
</dbReference>
<dbReference type="Pfam" id="PF00573">
    <property type="entry name" value="Ribosomal_L4"/>
    <property type="match status" value="1"/>
</dbReference>
<dbReference type="InterPro" id="IPR045240">
    <property type="entry name" value="Ribosomal_uL4_euk/arch"/>
</dbReference>
<evidence type="ECO:0000313" key="8">
    <source>
        <dbReference type="Proteomes" id="UP000003980"/>
    </source>
</evidence>
<sequence>MLVSLVKAKVHVFDGNGNKEREITLPELFSYPVRPDLIRRAFHASFTRGLQPKGRDPMAGKRTTAESYGINLGLARVPRVKGSGEAALAPNTVGGRLAFPPSTRERIVERINEKEKRLATISALAATANVKVVTARGHKSQGEVPIVVSDDVGKLSKAKDVEAYLVKIGLKEELERASNKRIRAGKGKMRGRRYKKTVGPLIVVHDRKLPIIEAASNLPGVDVVYAGDVSVIHLAPGGHPGRLTIFTESSLDILDKRLGGVVRK</sequence>
<dbReference type="GO" id="GO:1990904">
    <property type="term" value="C:ribonucleoprotein complex"/>
    <property type="evidence" value="ECO:0007669"/>
    <property type="project" value="UniProtKB-KW"/>
</dbReference>
<dbReference type="NCBIfam" id="TIGR03672">
    <property type="entry name" value="rpl4p_arch"/>
    <property type="match status" value="1"/>
</dbReference>
<dbReference type="PROSITE" id="PS00939">
    <property type="entry name" value="RIBOSOMAL_L1E"/>
    <property type="match status" value="1"/>
</dbReference>
<dbReference type="eggNOG" id="arCOG04071">
    <property type="taxonomic scope" value="Archaea"/>
</dbReference>
<gene>
    <name evidence="6" type="primary">rpl4</name>
    <name evidence="7" type="ORF">MetMK1DRAFT_00021840</name>
</gene>
<dbReference type="InterPro" id="IPR019970">
    <property type="entry name" value="Ribosomall_uL4-arc"/>
</dbReference>
<evidence type="ECO:0000256" key="3">
    <source>
        <dbReference type="ARBA" id="ARBA00022884"/>
    </source>
</evidence>
<proteinExistence type="inferred from homology"/>
<keyword evidence="5 6" id="KW-0687">Ribonucleoprotein</keyword>
<dbReference type="EMBL" id="JH597768">
    <property type="protein sequence ID" value="EHP69428.1"/>
    <property type="molecule type" value="Genomic_DNA"/>
</dbReference>
<keyword evidence="2 6" id="KW-0699">rRNA-binding</keyword>
<protein>
    <recommendedName>
        <fullName evidence="6">Large ribosomal subunit protein uL4</fullName>
    </recommendedName>
</protein>
<accession>H2C6K1</accession>
<dbReference type="InterPro" id="IPR023574">
    <property type="entry name" value="Ribosomal_uL4_dom_sf"/>
</dbReference>
<dbReference type="STRING" id="671065.MetMK1DRAFT_00021840"/>
<dbReference type="InterPro" id="IPR013000">
    <property type="entry name" value="Ribosomal_uL4_euk/arc_CS"/>
</dbReference>
<comment type="function">
    <text evidence="6">One of the primary rRNA binding proteins, this protein initially binds near the 5'-end of the 23S rRNA. It is important during the early stages of 50S assembly. It makes multiple contacts with different domains of the 23S rRNA in the assembled 50S subunit and ribosome.</text>
</comment>
<evidence type="ECO:0000256" key="6">
    <source>
        <dbReference type="HAMAP-Rule" id="MF_01328"/>
    </source>
</evidence>
<evidence type="ECO:0000313" key="7">
    <source>
        <dbReference type="EMBL" id="EHP69428.1"/>
    </source>
</evidence>
<dbReference type="AlphaFoldDB" id="H2C6K1"/>
<dbReference type="PANTHER" id="PTHR19431">
    <property type="entry name" value="60S RIBOSOMAL PROTEIN L4"/>
    <property type="match status" value="1"/>
</dbReference>
<dbReference type="GO" id="GO:0006412">
    <property type="term" value="P:translation"/>
    <property type="evidence" value="ECO:0007669"/>
    <property type="project" value="UniProtKB-UniRule"/>
</dbReference>
<comment type="similarity">
    <text evidence="1 6">Belongs to the universal ribosomal protein uL4 family.</text>
</comment>
<keyword evidence="8" id="KW-1185">Reference proteome</keyword>
<dbReference type="GO" id="GO:0005840">
    <property type="term" value="C:ribosome"/>
    <property type="evidence" value="ECO:0007669"/>
    <property type="project" value="UniProtKB-KW"/>
</dbReference>
<dbReference type="OrthoDB" id="10737at2157"/>
<dbReference type="Gene3D" id="3.40.1370.10">
    <property type="match status" value="1"/>
</dbReference>
<dbReference type="Proteomes" id="UP000003980">
    <property type="component" value="Unassembled WGS sequence"/>
</dbReference>
<evidence type="ECO:0000256" key="4">
    <source>
        <dbReference type="ARBA" id="ARBA00022980"/>
    </source>
</evidence>
<evidence type="ECO:0000256" key="2">
    <source>
        <dbReference type="ARBA" id="ARBA00022730"/>
    </source>
</evidence>
<comment type="subunit">
    <text evidence="6">Part of the 50S ribosomal subunit.</text>
</comment>
<dbReference type="SUPFAM" id="SSF52166">
    <property type="entry name" value="Ribosomal protein L4"/>
    <property type="match status" value="1"/>
</dbReference>
<dbReference type="HAMAP" id="MF_01328_A">
    <property type="entry name" value="Ribosomal_uL4_A"/>
    <property type="match status" value="1"/>
</dbReference>
<comment type="function">
    <text evidence="6">Forms part of the polypeptide exit tunnel.</text>
</comment>
<dbReference type="InterPro" id="IPR002136">
    <property type="entry name" value="Ribosomal_uL4"/>
</dbReference>
<dbReference type="RefSeq" id="WP_009073478.1">
    <property type="nucleotide sequence ID" value="NZ_JH597768.1"/>
</dbReference>
<evidence type="ECO:0000256" key="1">
    <source>
        <dbReference type="ARBA" id="ARBA00010528"/>
    </source>
</evidence>
<name>H2C6K1_9CREN</name>
<keyword evidence="3 6" id="KW-0694">RNA-binding</keyword>
<reference evidence="7 8" key="1">
    <citation type="submission" date="2012-01" db="EMBL/GenBank/DDBJ databases">
        <title>Improved High-Quality Draft sequence of Metallosphaera yellowstonensis MK1.</title>
        <authorList>
            <consortium name="US DOE Joint Genome Institute"/>
            <person name="Lucas S."/>
            <person name="Han J."/>
            <person name="Cheng J.-F."/>
            <person name="Goodwin L."/>
            <person name="Pitluck S."/>
            <person name="Peters L."/>
            <person name="Teshima H."/>
            <person name="Detter J.C."/>
            <person name="Han C."/>
            <person name="Tapia R."/>
            <person name="Land M."/>
            <person name="Hauser L."/>
            <person name="Kyrpides N."/>
            <person name="Kozubal M."/>
            <person name="Macur R.E."/>
            <person name="Jay Z."/>
            <person name="Inskeep W."/>
            <person name="Woyke T."/>
        </authorList>
    </citation>
    <scope>NUCLEOTIDE SEQUENCE [LARGE SCALE GENOMIC DNA]</scope>
    <source>
        <strain evidence="7 8">MK1</strain>
    </source>
</reference>
<dbReference type="HOGENOM" id="CLU_026535_0_0_2"/>